<evidence type="ECO:0000313" key="3">
    <source>
        <dbReference type="Proteomes" id="UP001596512"/>
    </source>
</evidence>
<reference evidence="3" key="1">
    <citation type="journal article" date="2019" name="Int. J. Syst. Evol. Microbiol.">
        <title>The Global Catalogue of Microorganisms (GCM) 10K type strain sequencing project: providing services to taxonomists for standard genome sequencing and annotation.</title>
        <authorList>
            <consortium name="The Broad Institute Genomics Platform"/>
            <consortium name="The Broad Institute Genome Sequencing Center for Infectious Disease"/>
            <person name="Wu L."/>
            <person name="Ma J."/>
        </authorList>
    </citation>
    <scope>NUCLEOTIDE SEQUENCE [LARGE SCALE GENOMIC DNA]</scope>
    <source>
        <strain evidence="3">JCM 17695</strain>
    </source>
</reference>
<feature type="domain" description="AraC effector-binding" evidence="1">
    <location>
        <begin position="1"/>
        <end position="157"/>
    </location>
</feature>
<dbReference type="InterPro" id="IPR010499">
    <property type="entry name" value="AraC_E-bd"/>
</dbReference>
<dbReference type="SMART" id="SM00871">
    <property type="entry name" value="AraC_E_bind"/>
    <property type="match status" value="1"/>
</dbReference>
<evidence type="ECO:0000259" key="1">
    <source>
        <dbReference type="SMART" id="SM00871"/>
    </source>
</evidence>
<evidence type="ECO:0000313" key="2">
    <source>
        <dbReference type="EMBL" id="MFC7616844.1"/>
    </source>
</evidence>
<keyword evidence="3" id="KW-1185">Reference proteome</keyword>
<dbReference type="Pfam" id="PF06445">
    <property type="entry name" value="GyrI-like"/>
    <property type="match status" value="1"/>
</dbReference>
<dbReference type="EMBL" id="JBHTEY010000004">
    <property type="protein sequence ID" value="MFC7616844.1"/>
    <property type="molecule type" value="Genomic_DNA"/>
</dbReference>
<proteinExistence type="predicted"/>
<dbReference type="InterPro" id="IPR011256">
    <property type="entry name" value="Reg_factor_effector_dom_sf"/>
</dbReference>
<sequence length="158" mass="17313">MEPIVEERGPVSYAGIVERATLAEWGRVNALVPEVAEWLASHGIAVTGPPLYRYYAGDVGTPIEVEVGWPVAAPLPPSSRVRAGVLPAGRYAVLVHRGHPDQIGTSFAALESWRAETGASWDVVDGRWACRYELYRTDPAVRPDPATWETEICYKLAE</sequence>
<dbReference type="Proteomes" id="UP001596512">
    <property type="component" value="Unassembled WGS sequence"/>
</dbReference>
<organism evidence="2 3">
    <name type="scientific">Actinokineospora soli</name>
    <dbReference type="NCBI Taxonomy" id="1048753"/>
    <lineage>
        <taxon>Bacteria</taxon>
        <taxon>Bacillati</taxon>
        <taxon>Actinomycetota</taxon>
        <taxon>Actinomycetes</taxon>
        <taxon>Pseudonocardiales</taxon>
        <taxon>Pseudonocardiaceae</taxon>
        <taxon>Actinokineospora</taxon>
    </lineage>
</organism>
<dbReference type="Gene3D" id="3.20.80.10">
    <property type="entry name" value="Regulatory factor, effector binding domain"/>
    <property type="match status" value="1"/>
</dbReference>
<dbReference type="SUPFAM" id="SSF55136">
    <property type="entry name" value="Probable bacterial effector-binding domain"/>
    <property type="match status" value="1"/>
</dbReference>
<comment type="caution">
    <text evidence="2">The sequence shown here is derived from an EMBL/GenBank/DDBJ whole genome shotgun (WGS) entry which is preliminary data.</text>
</comment>
<name>A0ABW2TUP4_9PSEU</name>
<dbReference type="InterPro" id="IPR029442">
    <property type="entry name" value="GyrI-like"/>
</dbReference>
<accession>A0ABW2TUP4</accession>
<gene>
    <name evidence="2" type="ORF">ACFQV2_28715</name>
</gene>
<protein>
    <submittedName>
        <fullName evidence="2">GyrI-like domain-containing protein</fullName>
    </submittedName>
</protein>